<reference evidence="1 2" key="1">
    <citation type="submission" date="2020-10" db="EMBL/GenBank/DDBJ databases">
        <title>Complete genome sequence of Corynebacterium ihumii DSM 45751.</title>
        <authorList>
            <person name="Ruckert C."/>
            <person name="Albersmeier A."/>
            <person name="Busche T."/>
            <person name="Jaenicke S."/>
            <person name="Winkler A."/>
            <person name="Friethjonsson O.H."/>
            <person name="Hreggviethsson G.O."/>
            <person name="Lambert C."/>
            <person name="Badcock D."/>
            <person name="Bernaerts K."/>
            <person name="Anne J."/>
            <person name="Economou A."/>
            <person name="Kalinowski J."/>
        </authorList>
    </citation>
    <scope>NUCLEOTIDE SEQUENCE [LARGE SCALE GENOMIC DNA]</scope>
    <source>
        <strain evidence="1 2">DSM 45751</strain>
    </source>
</reference>
<gene>
    <name evidence="1" type="ORF">CIHUM_08440</name>
</gene>
<name>A0ABY7UHD4_9CORY</name>
<dbReference type="RefSeq" id="WP_081634397.1">
    <property type="nucleotide sequence ID" value="NZ_CP063190.1"/>
</dbReference>
<evidence type="ECO:0000313" key="2">
    <source>
        <dbReference type="Proteomes" id="UP001220577"/>
    </source>
</evidence>
<accession>A0ABY7UHD4</accession>
<evidence type="ECO:0000313" key="1">
    <source>
        <dbReference type="EMBL" id="WCZ35098.1"/>
    </source>
</evidence>
<protein>
    <recommendedName>
        <fullName evidence="3">DUF4192 domain-containing protein</fullName>
    </recommendedName>
</protein>
<dbReference type="Pfam" id="PF13830">
    <property type="entry name" value="DUF4192"/>
    <property type="match status" value="1"/>
</dbReference>
<sequence length="389" mass="42911">MSGPAVPQRFFPGRMIAQIPGMFAYFPRDALVLVGLDWLDDALQPVELAYIGLEQVLSQNWQHAMFRDLRRLPHVFAVIVTPHRETQQVDDITEHAYVAQVLGTNLIEACWHVADIAHREPFSLVFATPGLLGYDVRRPPVMFGSVADPEDNDHMRLLHSCGVRPAANLATFAGYWEYSEDLAALTGVHSKAATQEFATANAVVDVATSALRRAHRALMDLNDGNADRAVDLVYAARDVLRSAVASELIEPTHSCPQIVLVDDPHELEVLIAALSVSKISDCLITEALDHPQQTAGLLMHVAKTTHGEARAHALGMWALIALQEGITPWTLQALRQASAEMPSYTPARVIGELLRQGRSHEVISRAHSGSQRAWAELLLPPDAMHWRRT</sequence>
<organism evidence="1 2">
    <name type="scientific">Corynebacterium ihumii</name>
    <dbReference type="NCBI Taxonomy" id="1232427"/>
    <lineage>
        <taxon>Bacteria</taxon>
        <taxon>Bacillati</taxon>
        <taxon>Actinomycetota</taxon>
        <taxon>Actinomycetes</taxon>
        <taxon>Mycobacteriales</taxon>
        <taxon>Corynebacteriaceae</taxon>
        <taxon>Corynebacterium</taxon>
    </lineage>
</organism>
<evidence type="ECO:0008006" key="3">
    <source>
        <dbReference type="Google" id="ProtNLM"/>
    </source>
</evidence>
<dbReference type="Proteomes" id="UP001220577">
    <property type="component" value="Chromosome"/>
</dbReference>
<dbReference type="EMBL" id="CP063190">
    <property type="protein sequence ID" value="WCZ35098.1"/>
    <property type="molecule type" value="Genomic_DNA"/>
</dbReference>
<keyword evidence="2" id="KW-1185">Reference proteome</keyword>
<dbReference type="InterPro" id="IPR025447">
    <property type="entry name" value="DUF4192"/>
</dbReference>
<proteinExistence type="predicted"/>